<dbReference type="EMBL" id="VAUO01000006">
    <property type="protein sequence ID" value="TLP59017.1"/>
    <property type="molecule type" value="Genomic_DNA"/>
</dbReference>
<dbReference type="AlphaFoldDB" id="A0A5R8Z1M3"/>
<comment type="caution">
    <text evidence="2">The sequence shown here is derived from an EMBL/GenBank/DDBJ whole genome shotgun (WGS) entry which is preliminary data.</text>
</comment>
<evidence type="ECO:0000256" key="1">
    <source>
        <dbReference type="SAM" id="Coils"/>
    </source>
</evidence>
<reference evidence="2 3" key="1">
    <citation type="submission" date="2019-05" db="EMBL/GenBank/DDBJ databases">
        <title>Pseudomonas sp. SC006 isolated from lettuce that can produce HBGAs.</title>
        <authorList>
            <person name="Wang D."/>
            <person name="Liao N."/>
            <person name="Liu D."/>
            <person name="Zhang Z."/>
            <person name="Zou S."/>
        </authorList>
    </citation>
    <scope>NUCLEOTIDE SEQUENCE [LARGE SCALE GENOMIC DNA]</scope>
    <source>
        <strain evidence="2 3">SC006</strain>
    </source>
</reference>
<feature type="coiled-coil region" evidence="1">
    <location>
        <begin position="310"/>
        <end position="337"/>
    </location>
</feature>
<sequence>MLIRAFKIDIRCSEKKFGFQETFNKGLNIIRGSNSSGKSTLVNCMLYSLGMEELVGGKNDGALQYAVRNRVEFEGETFLITESSVSIEIENREGEIATITRSIRSEHFNPKLARVVEGPALTRNYTGPITYKFIHDGYSAVSTDGFFKFLEEFLKLNLPEVYDSSGKRVKLYLQAVFAAFAVEQKRGWTDYIANIPFYSVKDARIKVVEFLLGTQVFEQQALRSELDFESEKLNSDWNNLHKKVSIEARELGLKLEGLSSKIDAELDPANIGVEKLVEGKKYKLTEIVASLHRRHADLEKKANGTPEDANKNAIADIEAKTREINHLTANYENALSNLAIHKATLANHSQIAKQAAEELAKNQVALKLKKYGAELGLDTANDSCPTCHQHIEDSLSSLNDPGSKMDIETNIRYLDSQAKMLSRQEAGIKIKIEESELSVKDYSSRLERARSLLAALRSDVTKGATVSRALLKQQLFVEVELEKIEKFNGKLDYFIEGFTALAASLKDNQKRRKGLGSEHYSSDDLFKIDLFFKLFRSNAGSFDYQSAPIKDIEFDRHTLLPYLAKIELREILDTSAEKKEKEQAPKDGDMAQNSSASDFVRLIWSYIIALYQASAHNLVKGNHPGIIIFDEPGQHSMATKSQLALFKMLSAESSLQAIVAASFDDSDAAFKESTSGVPFKYIRLGDKCISPID</sequence>
<dbReference type="Gene3D" id="3.40.50.300">
    <property type="entry name" value="P-loop containing nucleotide triphosphate hydrolases"/>
    <property type="match status" value="1"/>
</dbReference>
<evidence type="ECO:0008006" key="4">
    <source>
        <dbReference type="Google" id="ProtNLM"/>
    </source>
</evidence>
<dbReference type="Proteomes" id="UP000309819">
    <property type="component" value="Unassembled WGS sequence"/>
</dbReference>
<evidence type="ECO:0000313" key="2">
    <source>
        <dbReference type="EMBL" id="TLP59017.1"/>
    </source>
</evidence>
<keyword evidence="3" id="KW-1185">Reference proteome</keyword>
<dbReference type="SUPFAM" id="SSF52540">
    <property type="entry name" value="P-loop containing nucleoside triphosphate hydrolases"/>
    <property type="match status" value="1"/>
</dbReference>
<protein>
    <recommendedName>
        <fullName evidence="4">Rad50/SbcC-type AAA domain-containing protein</fullName>
    </recommendedName>
</protein>
<name>A0A5R8Z1M3_9PSED</name>
<proteinExistence type="predicted"/>
<feature type="coiled-coil region" evidence="1">
    <location>
        <begin position="432"/>
        <end position="459"/>
    </location>
</feature>
<dbReference type="InterPro" id="IPR027417">
    <property type="entry name" value="P-loop_NTPase"/>
</dbReference>
<dbReference type="OrthoDB" id="8107482at2"/>
<keyword evidence="1" id="KW-0175">Coiled coil</keyword>
<accession>A0A5R8Z1M3</accession>
<organism evidence="2 3">
    <name type="scientific">Pseudomonas mosselii</name>
    <dbReference type="NCBI Taxonomy" id="78327"/>
    <lineage>
        <taxon>Bacteria</taxon>
        <taxon>Pseudomonadati</taxon>
        <taxon>Pseudomonadota</taxon>
        <taxon>Gammaproteobacteria</taxon>
        <taxon>Pseudomonadales</taxon>
        <taxon>Pseudomonadaceae</taxon>
        <taxon>Pseudomonas</taxon>
    </lineage>
</organism>
<gene>
    <name evidence="2" type="ORF">FEM01_14005</name>
</gene>
<evidence type="ECO:0000313" key="3">
    <source>
        <dbReference type="Proteomes" id="UP000309819"/>
    </source>
</evidence>